<sequence>MCLRCIGDETTQVNPDMPRKTKPSDVTESQSIHKRIQNMQNLRKEKRKLGKRFASAAPVPDPGLQWP</sequence>
<keyword evidence="3" id="KW-1185">Reference proteome</keyword>
<dbReference type="EMBL" id="OY882866">
    <property type="protein sequence ID" value="CAK6449288.1"/>
    <property type="molecule type" value="Genomic_DNA"/>
</dbReference>
<dbReference type="Proteomes" id="UP001314169">
    <property type="component" value="Chromosome 9"/>
</dbReference>
<feature type="region of interest" description="Disordered" evidence="1">
    <location>
        <begin position="1"/>
        <end position="32"/>
    </location>
</feature>
<reference evidence="2" key="1">
    <citation type="submission" date="2023-12" db="EMBL/GenBank/DDBJ databases">
        <authorList>
            <person name="Brown T."/>
        </authorList>
    </citation>
    <scope>NUCLEOTIDE SEQUENCE</scope>
</reference>
<gene>
    <name evidence="2" type="ORF">MPIPNATIZW_LOCUS17594</name>
</gene>
<evidence type="ECO:0008006" key="4">
    <source>
        <dbReference type="Google" id="ProtNLM"/>
    </source>
</evidence>
<proteinExistence type="predicted"/>
<evidence type="ECO:0000313" key="3">
    <source>
        <dbReference type="Proteomes" id="UP001314169"/>
    </source>
</evidence>
<evidence type="ECO:0000256" key="1">
    <source>
        <dbReference type="SAM" id="MobiDB-lite"/>
    </source>
</evidence>
<feature type="region of interest" description="Disordered" evidence="1">
    <location>
        <begin position="47"/>
        <end position="67"/>
    </location>
</feature>
<name>A0ABP0AHZ1_PIPNA</name>
<protein>
    <recommendedName>
        <fullName evidence="4">Coiled-coil domain-containing protein 179</fullName>
    </recommendedName>
</protein>
<accession>A0ABP0AHZ1</accession>
<organism evidence="2 3">
    <name type="scientific">Pipistrellus nathusii</name>
    <name type="common">Nathusius' pipistrelle</name>
    <dbReference type="NCBI Taxonomy" id="59473"/>
    <lineage>
        <taxon>Eukaryota</taxon>
        <taxon>Metazoa</taxon>
        <taxon>Chordata</taxon>
        <taxon>Craniata</taxon>
        <taxon>Vertebrata</taxon>
        <taxon>Euteleostomi</taxon>
        <taxon>Mammalia</taxon>
        <taxon>Eutheria</taxon>
        <taxon>Laurasiatheria</taxon>
        <taxon>Chiroptera</taxon>
        <taxon>Yangochiroptera</taxon>
        <taxon>Vespertilionidae</taxon>
        <taxon>Pipistrellus</taxon>
    </lineage>
</organism>
<evidence type="ECO:0000313" key="2">
    <source>
        <dbReference type="EMBL" id="CAK6449288.1"/>
    </source>
</evidence>